<protein>
    <submittedName>
        <fullName evidence="10">Membrane fusion protein, multidrug efflux system</fullName>
    </submittedName>
</protein>
<feature type="coiled-coil region" evidence="6">
    <location>
        <begin position="193"/>
        <end position="232"/>
    </location>
</feature>
<comment type="similarity">
    <text evidence="2">Belongs to the membrane fusion protein (MFP) (TC 8.A.1) family.</text>
</comment>
<dbReference type="InterPro" id="IPR050739">
    <property type="entry name" value="MFP"/>
</dbReference>
<dbReference type="PRINTS" id="PR01490">
    <property type="entry name" value="RTXTOXIND"/>
</dbReference>
<dbReference type="InterPro" id="IPR058792">
    <property type="entry name" value="Beta-barrel_RND_2"/>
</dbReference>
<reference evidence="11" key="1">
    <citation type="submission" date="2016-10" db="EMBL/GenBank/DDBJ databases">
        <authorList>
            <person name="Varghese N."/>
            <person name="Submissions S."/>
        </authorList>
    </citation>
    <scope>NUCLEOTIDE SEQUENCE [LARGE SCALE GENOMIC DNA]</scope>
    <source>
        <strain evidence="11">CGMCC 1.6489</strain>
    </source>
</reference>
<dbReference type="SUPFAM" id="SSF111369">
    <property type="entry name" value="HlyD-like secretion proteins"/>
    <property type="match status" value="2"/>
</dbReference>
<dbReference type="Gene3D" id="2.40.50.100">
    <property type="match status" value="1"/>
</dbReference>
<keyword evidence="6" id="KW-0175">Coiled coil</keyword>
<evidence type="ECO:0000259" key="9">
    <source>
        <dbReference type="Pfam" id="PF25954"/>
    </source>
</evidence>
<dbReference type="AlphaFoldDB" id="A0A1I0GE00"/>
<evidence type="ECO:0000256" key="7">
    <source>
        <dbReference type="SAM" id="Phobius"/>
    </source>
</evidence>
<proteinExistence type="inferred from homology"/>
<dbReference type="Proteomes" id="UP000198762">
    <property type="component" value="Unassembled WGS sequence"/>
</dbReference>
<feature type="domain" description="Multidrug resistance protein MdtA-like barrel-sandwich hybrid" evidence="8">
    <location>
        <begin position="57"/>
        <end position="273"/>
    </location>
</feature>
<evidence type="ECO:0000313" key="11">
    <source>
        <dbReference type="Proteomes" id="UP000198762"/>
    </source>
</evidence>
<name>A0A1I0GE00_9GAMM</name>
<organism evidence="10 11">
    <name type="scientific">Marinobacter segnicrescens</name>
    <dbReference type="NCBI Taxonomy" id="430453"/>
    <lineage>
        <taxon>Bacteria</taxon>
        <taxon>Pseudomonadati</taxon>
        <taxon>Pseudomonadota</taxon>
        <taxon>Gammaproteobacteria</taxon>
        <taxon>Pseudomonadales</taxon>
        <taxon>Marinobacteraceae</taxon>
        <taxon>Marinobacter</taxon>
    </lineage>
</organism>
<comment type="subcellular location">
    <subcellularLocation>
        <location evidence="1">Membrane</location>
        <topology evidence="1">Single-pass membrane protein</topology>
    </subcellularLocation>
</comment>
<feature type="transmembrane region" description="Helical" evidence="7">
    <location>
        <begin position="21"/>
        <end position="39"/>
    </location>
</feature>
<keyword evidence="5 7" id="KW-0472">Membrane</keyword>
<dbReference type="InterPro" id="IPR058625">
    <property type="entry name" value="MdtA-like_BSH"/>
</dbReference>
<feature type="domain" description="CusB-like beta-barrel" evidence="9">
    <location>
        <begin position="278"/>
        <end position="368"/>
    </location>
</feature>
<gene>
    <name evidence="10" type="ORF">SAMN04487962_1174</name>
</gene>
<evidence type="ECO:0000313" key="10">
    <source>
        <dbReference type="EMBL" id="SET68376.1"/>
    </source>
</evidence>
<evidence type="ECO:0000256" key="5">
    <source>
        <dbReference type="ARBA" id="ARBA00023136"/>
    </source>
</evidence>
<dbReference type="Gene3D" id="2.40.30.170">
    <property type="match status" value="1"/>
</dbReference>
<evidence type="ECO:0000256" key="3">
    <source>
        <dbReference type="ARBA" id="ARBA00022692"/>
    </source>
</evidence>
<keyword evidence="11" id="KW-1185">Reference proteome</keyword>
<evidence type="ECO:0000256" key="1">
    <source>
        <dbReference type="ARBA" id="ARBA00004167"/>
    </source>
</evidence>
<evidence type="ECO:0000256" key="6">
    <source>
        <dbReference type="SAM" id="Coils"/>
    </source>
</evidence>
<accession>A0A1I0GE00</accession>
<keyword evidence="3 7" id="KW-0812">Transmembrane</keyword>
<keyword evidence="4 7" id="KW-1133">Transmembrane helix</keyword>
<dbReference type="GO" id="GO:0016020">
    <property type="term" value="C:membrane"/>
    <property type="evidence" value="ECO:0007669"/>
    <property type="project" value="UniProtKB-SubCell"/>
</dbReference>
<evidence type="ECO:0000256" key="4">
    <source>
        <dbReference type="ARBA" id="ARBA00022989"/>
    </source>
</evidence>
<evidence type="ECO:0000256" key="2">
    <source>
        <dbReference type="ARBA" id="ARBA00009477"/>
    </source>
</evidence>
<sequence length="373" mass="40694">MFMATLANPLSGRAGGKIVRLVIVLLLVAATLFWTGRWVHYRLTHVHVTDARIKTDMVSVAARLAGRVLEMPVTEGDSLTQGQLLLGLDSAQAEQDLRVIEASQVTLQAERGRLEAELALAEAVDASRITIARRALQAAEVEWEKRQLDLDKARADLGRLKGMASNNMVSAQQLADAQYLVDSAETELRSASAGQSSAEAALAEAEAQALKQQVLKQELASLNARLSEVAARRQRLALDVADHRVSSPLTGVVARTFVEPGEYVQAGQNLMMVYNPDTLWIETNVKETTFARVRTGQAVRIRVDAFSGERFSGRVERVGAAATSEFALLPSPNPSGNFTKTTQRIPVRIHFDEPDPRLRPGMMVEVGIHVADD</sequence>
<dbReference type="EMBL" id="FOHZ01000017">
    <property type="protein sequence ID" value="SET68376.1"/>
    <property type="molecule type" value="Genomic_DNA"/>
</dbReference>
<dbReference type="PANTHER" id="PTHR30386:SF26">
    <property type="entry name" value="TRANSPORT PROTEIN COMB"/>
    <property type="match status" value="1"/>
</dbReference>
<evidence type="ECO:0000259" key="8">
    <source>
        <dbReference type="Pfam" id="PF25917"/>
    </source>
</evidence>
<dbReference type="Pfam" id="PF25954">
    <property type="entry name" value="Beta-barrel_RND_2"/>
    <property type="match status" value="1"/>
</dbReference>
<dbReference type="GO" id="GO:0055085">
    <property type="term" value="P:transmembrane transport"/>
    <property type="evidence" value="ECO:0007669"/>
    <property type="project" value="InterPro"/>
</dbReference>
<dbReference type="PANTHER" id="PTHR30386">
    <property type="entry name" value="MEMBRANE FUSION SUBUNIT OF EMRAB-TOLC MULTIDRUG EFFLUX PUMP"/>
    <property type="match status" value="1"/>
</dbReference>
<dbReference type="STRING" id="430453.SAMN04487962_1174"/>
<dbReference type="Pfam" id="PF25917">
    <property type="entry name" value="BSH_RND"/>
    <property type="match status" value="1"/>
</dbReference>